<gene>
    <name evidence="5" type="primary">gnd</name>
    <name evidence="5" type="ORF">NGB36_00305</name>
</gene>
<dbReference type="SUPFAM" id="SSF51735">
    <property type="entry name" value="NAD(P)-binding Rossmann-fold domains"/>
    <property type="match status" value="1"/>
</dbReference>
<organism evidence="5 6">
    <name type="scientific">Streptomyces humicola</name>
    <dbReference type="NCBI Taxonomy" id="2953240"/>
    <lineage>
        <taxon>Bacteria</taxon>
        <taxon>Bacillati</taxon>
        <taxon>Actinomycetota</taxon>
        <taxon>Actinomycetes</taxon>
        <taxon>Kitasatosporales</taxon>
        <taxon>Streptomycetaceae</taxon>
        <taxon>Streptomyces</taxon>
    </lineage>
</organism>
<dbReference type="NCBIfam" id="TIGR00872">
    <property type="entry name" value="gnd_rel"/>
    <property type="match status" value="1"/>
</dbReference>
<evidence type="ECO:0000259" key="4">
    <source>
        <dbReference type="SMART" id="SM01350"/>
    </source>
</evidence>
<sequence>MATDTPMQLGVIGLGRMGANIVRRLMRDGHHCVVYDLNETAVKELEGEGGVGASSLEDFVAKLERPRAAWLMLPAAVVQRTLDQLVELLDPDDAVIDGGNSYYRDDITRSKQLAPRRIHYLDCGTSGGVWGLERGYCLMIGGEPESVARLDPIFRTIAPGAGSAEPTPSRTRTDGTAPDGYLHCGPSGAGHFVKMVHNGIEYGMMAAIAEGLSIIKNADAGLRDRTADAETAPLREPEAYQYRIDVGEVAEVWRRGSVVGSWLVDLTADALARSPRLEEFTGRVSDSGEGRWTVLAAVDEGVPAAVITTALTERFESRGLGEYADRVLSAMRSEFGGHAEKRSQP</sequence>
<comment type="similarity">
    <text evidence="1">Belongs to the 6-phosphogluconate dehydrogenase family.</text>
</comment>
<evidence type="ECO:0000256" key="3">
    <source>
        <dbReference type="ARBA" id="ARBA00023064"/>
    </source>
</evidence>
<accession>A0ABT1PN44</accession>
<evidence type="ECO:0000313" key="5">
    <source>
        <dbReference type="EMBL" id="MCQ4079097.1"/>
    </source>
</evidence>
<dbReference type="Proteomes" id="UP001057702">
    <property type="component" value="Unassembled WGS sequence"/>
</dbReference>
<comment type="caution">
    <text evidence="5">The sequence shown here is derived from an EMBL/GenBank/DDBJ whole genome shotgun (WGS) entry which is preliminary data.</text>
</comment>
<dbReference type="PRINTS" id="PR00076">
    <property type="entry name" value="6PGDHDRGNASE"/>
</dbReference>
<keyword evidence="6" id="KW-1185">Reference proteome</keyword>
<dbReference type="InterPro" id="IPR004849">
    <property type="entry name" value="6DGDH_YqeC"/>
</dbReference>
<evidence type="ECO:0000256" key="2">
    <source>
        <dbReference type="ARBA" id="ARBA00023002"/>
    </source>
</evidence>
<name>A0ABT1PN44_9ACTN</name>
<dbReference type="InterPro" id="IPR006183">
    <property type="entry name" value="Pgluconate_DH"/>
</dbReference>
<proteinExistence type="inferred from homology"/>
<keyword evidence="3" id="KW-0311">Gluconate utilization</keyword>
<dbReference type="Pfam" id="PF03446">
    <property type="entry name" value="NAD_binding_2"/>
    <property type="match status" value="1"/>
</dbReference>
<dbReference type="Gene3D" id="3.40.50.720">
    <property type="entry name" value="NAD(P)-binding Rossmann-like Domain"/>
    <property type="match status" value="1"/>
</dbReference>
<protein>
    <submittedName>
        <fullName evidence="5">Decarboxylating 6-phosphogluconate dehydrogenase</fullName>
    </submittedName>
</protein>
<dbReference type="EMBL" id="JANFNG010000001">
    <property type="protein sequence ID" value="MCQ4079097.1"/>
    <property type="molecule type" value="Genomic_DNA"/>
</dbReference>
<evidence type="ECO:0000313" key="6">
    <source>
        <dbReference type="Proteomes" id="UP001057702"/>
    </source>
</evidence>
<feature type="domain" description="6-phosphogluconate dehydrogenase C-terminal" evidence="4">
    <location>
        <begin position="190"/>
        <end position="317"/>
    </location>
</feature>
<evidence type="ECO:0000256" key="1">
    <source>
        <dbReference type="ARBA" id="ARBA00008419"/>
    </source>
</evidence>
<reference evidence="5" key="1">
    <citation type="submission" date="2022-06" db="EMBL/GenBank/DDBJ databases">
        <title>Draft genome sequence of Streptomyces sp. RB6PN25 isolated from peat swamp forest in Thailand.</title>
        <authorList>
            <person name="Duangmal K."/>
            <person name="Klaysubun C."/>
        </authorList>
    </citation>
    <scope>NUCLEOTIDE SEQUENCE</scope>
    <source>
        <strain evidence="5">RB6PN25</strain>
    </source>
</reference>
<dbReference type="RefSeq" id="WP_255917952.1">
    <property type="nucleotide sequence ID" value="NZ_JANFNG010000001.1"/>
</dbReference>
<dbReference type="InterPro" id="IPR006114">
    <property type="entry name" value="6PGDH_C"/>
</dbReference>
<dbReference type="Gene3D" id="1.10.1040.10">
    <property type="entry name" value="N-(1-d-carboxylethyl)-l-norvaline Dehydrogenase, domain 2"/>
    <property type="match status" value="1"/>
</dbReference>
<dbReference type="SUPFAM" id="SSF48179">
    <property type="entry name" value="6-phosphogluconate dehydrogenase C-terminal domain-like"/>
    <property type="match status" value="1"/>
</dbReference>
<dbReference type="Pfam" id="PF00393">
    <property type="entry name" value="6PGD"/>
    <property type="match status" value="1"/>
</dbReference>
<dbReference type="NCBIfam" id="NF007161">
    <property type="entry name" value="PRK09599.1"/>
    <property type="match status" value="1"/>
</dbReference>
<dbReference type="InterPro" id="IPR006115">
    <property type="entry name" value="6PGDH_NADP-bd"/>
</dbReference>
<dbReference type="SMART" id="SM01350">
    <property type="entry name" value="6PGD"/>
    <property type="match status" value="1"/>
</dbReference>
<dbReference type="InterPro" id="IPR008927">
    <property type="entry name" value="6-PGluconate_DH-like_C_sf"/>
</dbReference>
<dbReference type="InterPro" id="IPR036291">
    <property type="entry name" value="NAD(P)-bd_dom_sf"/>
</dbReference>
<dbReference type="InterPro" id="IPR013328">
    <property type="entry name" value="6PGD_dom2"/>
</dbReference>
<dbReference type="PANTHER" id="PTHR11811">
    <property type="entry name" value="6-PHOSPHOGLUCONATE DEHYDROGENASE"/>
    <property type="match status" value="1"/>
</dbReference>
<keyword evidence="2" id="KW-0560">Oxidoreductase</keyword>